<proteinExistence type="inferred from homology"/>
<dbReference type="PANTHER" id="PTHR42760:SF122">
    <property type="entry name" value="NAD(P)-BINDING PROTEIN"/>
    <property type="match status" value="1"/>
</dbReference>
<gene>
    <name evidence="2" type="ORF">METZ01_LOCUS36313</name>
</gene>
<accession>A0A381QXW5</accession>
<dbReference type="GO" id="GO:0006633">
    <property type="term" value="P:fatty acid biosynthetic process"/>
    <property type="evidence" value="ECO:0007669"/>
    <property type="project" value="TreeGrafter"/>
</dbReference>
<evidence type="ECO:0000313" key="2">
    <source>
        <dbReference type="EMBL" id="SUZ83459.1"/>
    </source>
</evidence>
<evidence type="ECO:0008006" key="3">
    <source>
        <dbReference type="Google" id="ProtNLM"/>
    </source>
</evidence>
<dbReference type="InterPro" id="IPR036291">
    <property type="entry name" value="NAD(P)-bd_dom_sf"/>
</dbReference>
<comment type="similarity">
    <text evidence="1">Belongs to the short-chain dehydrogenases/reductases (SDR) family.</text>
</comment>
<dbReference type="EMBL" id="UINC01001551">
    <property type="protein sequence ID" value="SUZ83459.1"/>
    <property type="molecule type" value="Genomic_DNA"/>
</dbReference>
<dbReference type="Gene3D" id="3.40.50.720">
    <property type="entry name" value="NAD(P)-binding Rossmann-like Domain"/>
    <property type="match status" value="1"/>
</dbReference>
<dbReference type="InterPro" id="IPR002347">
    <property type="entry name" value="SDR_fam"/>
</dbReference>
<dbReference type="PRINTS" id="PR00080">
    <property type="entry name" value="SDRFAMILY"/>
</dbReference>
<dbReference type="PROSITE" id="PS00061">
    <property type="entry name" value="ADH_SHORT"/>
    <property type="match status" value="1"/>
</dbReference>
<dbReference type="AlphaFoldDB" id="A0A381QXW5"/>
<dbReference type="NCBIfam" id="NF005559">
    <property type="entry name" value="PRK07231.1"/>
    <property type="match status" value="1"/>
</dbReference>
<organism evidence="2">
    <name type="scientific">marine metagenome</name>
    <dbReference type="NCBI Taxonomy" id="408172"/>
    <lineage>
        <taxon>unclassified sequences</taxon>
        <taxon>metagenomes</taxon>
        <taxon>ecological metagenomes</taxon>
    </lineage>
</organism>
<dbReference type="InterPro" id="IPR020904">
    <property type="entry name" value="Sc_DH/Rdtase_CS"/>
</dbReference>
<evidence type="ECO:0000256" key="1">
    <source>
        <dbReference type="ARBA" id="ARBA00006484"/>
    </source>
</evidence>
<dbReference type="PANTHER" id="PTHR42760">
    <property type="entry name" value="SHORT-CHAIN DEHYDROGENASES/REDUCTASES FAMILY MEMBER"/>
    <property type="match status" value="1"/>
</dbReference>
<dbReference type="CDD" id="cd05233">
    <property type="entry name" value="SDR_c"/>
    <property type="match status" value="1"/>
</dbReference>
<name>A0A381QXW5_9ZZZZ</name>
<dbReference type="Pfam" id="PF13561">
    <property type="entry name" value="adh_short_C2"/>
    <property type="match status" value="1"/>
</dbReference>
<dbReference type="SUPFAM" id="SSF51735">
    <property type="entry name" value="NAD(P)-binding Rossmann-fold domains"/>
    <property type="match status" value="1"/>
</dbReference>
<sequence length="321" mass="34492">VAFGLIDEFRRAVRFLDTAYLDNRNAFLDCTPVQNGPIEVPGRILEVQPMTDRPPRLEGKVAIVTGAGSSGEGVGNGKAASILFAREGAKVLLVDFQEDRARETLQLIQEEGGVASTLQGDMTKLEDCERMANTAIERYGRVDILDNNVGISQRGTVVEVSEEDWDKVMTVNLKTIMLASKAIIPHMIASVGGGVIINISSIAGLRAHSSTPYSASKAGVIGLTFSMAADHAADNIRVNAIAPGLVYTPMVAPRMNDDLRQYRTDAAPLKTEGTGWDVGYAALFLASDEARWITGICLPVDAGLTAVHPGTFTPMNQQTRY</sequence>
<dbReference type="FunFam" id="3.40.50.720:FF:000084">
    <property type="entry name" value="Short-chain dehydrogenase reductase"/>
    <property type="match status" value="1"/>
</dbReference>
<feature type="non-terminal residue" evidence="2">
    <location>
        <position position="1"/>
    </location>
</feature>
<dbReference type="PRINTS" id="PR00081">
    <property type="entry name" value="GDHRDH"/>
</dbReference>
<dbReference type="GO" id="GO:0048038">
    <property type="term" value="F:quinone binding"/>
    <property type="evidence" value="ECO:0007669"/>
    <property type="project" value="TreeGrafter"/>
</dbReference>
<reference evidence="2" key="1">
    <citation type="submission" date="2018-05" db="EMBL/GenBank/DDBJ databases">
        <authorList>
            <person name="Lanie J.A."/>
            <person name="Ng W.-L."/>
            <person name="Kazmierczak K.M."/>
            <person name="Andrzejewski T.M."/>
            <person name="Davidsen T.M."/>
            <person name="Wayne K.J."/>
            <person name="Tettelin H."/>
            <person name="Glass J.I."/>
            <person name="Rusch D."/>
            <person name="Podicherti R."/>
            <person name="Tsui H.-C.T."/>
            <person name="Winkler M.E."/>
        </authorList>
    </citation>
    <scope>NUCLEOTIDE SEQUENCE</scope>
</reference>
<protein>
    <recommendedName>
        <fullName evidence="3">SDR family oxidoreductase</fullName>
    </recommendedName>
</protein>
<dbReference type="GO" id="GO:0016616">
    <property type="term" value="F:oxidoreductase activity, acting on the CH-OH group of donors, NAD or NADP as acceptor"/>
    <property type="evidence" value="ECO:0007669"/>
    <property type="project" value="TreeGrafter"/>
</dbReference>